<dbReference type="InterPro" id="IPR015886">
    <property type="entry name" value="H2TH_FPG"/>
</dbReference>
<dbReference type="RefSeq" id="WP_338181774.1">
    <property type="nucleotide sequence ID" value="NZ_JAEKNQ010000057.1"/>
</dbReference>
<gene>
    <name evidence="15 18" type="primary">mutM</name>
    <name evidence="15" type="synonym">fpg</name>
    <name evidence="18" type="ORF">JF888_14250</name>
</gene>
<dbReference type="SMART" id="SM00898">
    <property type="entry name" value="Fapy_DNA_glyco"/>
    <property type="match status" value="1"/>
</dbReference>
<organism evidence="18 19">
    <name type="scientific">Candidatus Dormiibacter inghamiae</name>
    <dbReference type="NCBI Taxonomy" id="3127013"/>
    <lineage>
        <taxon>Bacteria</taxon>
        <taxon>Bacillati</taxon>
        <taxon>Candidatus Dormiibacterota</taxon>
        <taxon>Candidatus Dormibacteria</taxon>
        <taxon>Candidatus Dormibacterales</taxon>
        <taxon>Candidatus Dormibacteraceae</taxon>
        <taxon>Candidatus Dormiibacter</taxon>
    </lineage>
</organism>
<comment type="cofactor">
    <cofactor evidence="15">
        <name>Zn(2+)</name>
        <dbReference type="ChEBI" id="CHEBI:29105"/>
    </cofactor>
    <text evidence="15">Binds 1 zinc ion per subunit.</text>
</comment>
<feature type="active site" description="Proton donor; for delta-elimination activity" evidence="15">
    <location>
        <position position="264"/>
    </location>
</feature>
<dbReference type="GO" id="GO:0140078">
    <property type="term" value="F:class I DNA-(apurinic or apyrimidinic site) endonuclease activity"/>
    <property type="evidence" value="ECO:0007669"/>
    <property type="project" value="UniProtKB-EC"/>
</dbReference>
<dbReference type="InterPro" id="IPR012319">
    <property type="entry name" value="FPG_cat"/>
</dbReference>
<dbReference type="InterPro" id="IPR020629">
    <property type="entry name" value="FPG_Glyclase"/>
</dbReference>
<keyword evidence="12 15" id="KW-0511">Multifunctional enzyme</keyword>
<dbReference type="SUPFAM" id="SSF81624">
    <property type="entry name" value="N-terminal domain of MutM-like DNA repair proteins"/>
    <property type="match status" value="1"/>
</dbReference>
<proteinExistence type="inferred from homology"/>
<keyword evidence="6 15" id="KW-0863">Zinc-finger</keyword>
<feature type="binding site" evidence="15">
    <location>
        <position position="155"/>
    </location>
    <ligand>
        <name>DNA</name>
        <dbReference type="ChEBI" id="CHEBI:16991"/>
    </ligand>
</feature>
<dbReference type="EMBL" id="JAEKNQ010000057">
    <property type="protein sequence ID" value="MBJ7604325.1"/>
    <property type="molecule type" value="Genomic_DNA"/>
</dbReference>
<keyword evidence="4 15" id="KW-0479">Metal-binding</keyword>
<keyword evidence="9 15" id="KW-0238">DNA-binding</keyword>
<feature type="domain" description="FPG-type" evidence="16">
    <location>
        <begin position="240"/>
        <end position="274"/>
    </location>
</feature>
<dbReference type="NCBIfam" id="TIGR00577">
    <property type="entry name" value="fpg"/>
    <property type="match status" value="1"/>
</dbReference>
<dbReference type="SMART" id="SM01232">
    <property type="entry name" value="H2TH"/>
    <property type="match status" value="1"/>
</dbReference>
<feature type="active site" description="Proton donor; for beta-elimination activity" evidence="15">
    <location>
        <position position="59"/>
    </location>
</feature>
<evidence type="ECO:0000256" key="14">
    <source>
        <dbReference type="ARBA" id="ARBA00044632"/>
    </source>
</evidence>
<evidence type="ECO:0000259" key="17">
    <source>
        <dbReference type="PROSITE" id="PS51068"/>
    </source>
</evidence>
<evidence type="ECO:0000313" key="19">
    <source>
        <dbReference type="Proteomes" id="UP000620075"/>
    </source>
</evidence>
<evidence type="ECO:0000256" key="12">
    <source>
        <dbReference type="ARBA" id="ARBA00023268"/>
    </source>
</evidence>
<keyword evidence="11 15" id="KW-0456">Lyase</keyword>
<accession>A0A934N830</accession>
<evidence type="ECO:0000256" key="1">
    <source>
        <dbReference type="ARBA" id="ARBA00001668"/>
    </source>
</evidence>
<dbReference type="GO" id="GO:0003690">
    <property type="term" value="F:double-stranded DNA binding"/>
    <property type="evidence" value="ECO:0007669"/>
    <property type="project" value="UniProtKB-ARBA"/>
</dbReference>
<protein>
    <recommendedName>
        <fullName evidence="15">Formamidopyrimidine-DNA glycosylase</fullName>
        <shortName evidence="15">Fapy-DNA glycosylase</shortName>
        <ecNumber evidence="15">3.2.2.23</ecNumber>
    </recommendedName>
    <alternativeName>
        <fullName evidence="15">DNA-(apurinic or apyrimidinic site) lyase MutM</fullName>
        <shortName evidence="15">AP lyase MutM</shortName>
        <ecNumber evidence="15">4.2.99.18</ecNumber>
    </alternativeName>
</protein>
<dbReference type="AlphaFoldDB" id="A0A934N830"/>
<keyword evidence="8 15" id="KW-0862">Zinc</keyword>
<evidence type="ECO:0000259" key="16">
    <source>
        <dbReference type="PROSITE" id="PS51066"/>
    </source>
</evidence>
<dbReference type="NCBIfam" id="NF002211">
    <property type="entry name" value="PRK01103.1"/>
    <property type="match status" value="1"/>
</dbReference>
<evidence type="ECO:0000256" key="7">
    <source>
        <dbReference type="ARBA" id="ARBA00022801"/>
    </source>
</evidence>
<evidence type="ECO:0000313" key="18">
    <source>
        <dbReference type="EMBL" id="MBJ7604325.1"/>
    </source>
</evidence>
<dbReference type="Pfam" id="PF01149">
    <property type="entry name" value="Fapy_DNA_glyco"/>
    <property type="match status" value="1"/>
</dbReference>
<dbReference type="InterPro" id="IPR035937">
    <property type="entry name" value="FPG_N"/>
</dbReference>
<dbReference type="PROSITE" id="PS51068">
    <property type="entry name" value="FPG_CAT"/>
    <property type="match status" value="1"/>
</dbReference>
<dbReference type="FunFam" id="1.10.8.50:FF:000003">
    <property type="entry name" value="Formamidopyrimidine-DNA glycosylase"/>
    <property type="match status" value="1"/>
</dbReference>
<evidence type="ECO:0000256" key="9">
    <source>
        <dbReference type="ARBA" id="ARBA00023125"/>
    </source>
</evidence>
<dbReference type="SUPFAM" id="SSF46946">
    <property type="entry name" value="S13-like H2TH domain"/>
    <property type="match status" value="1"/>
</dbReference>
<evidence type="ECO:0000256" key="10">
    <source>
        <dbReference type="ARBA" id="ARBA00023204"/>
    </source>
</evidence>
<comment type="subunit">
    <text evidence="3 15">Monomer.</text>
</comment>
<evidence type="ECO:0000256" key="13">
    <source>
        <dbReference type="ARBA" id="ARBA00023295"/>
    </source>
</evidence>
<keyword evidence="5 15" id="KW-0227">DNA damage</keyword>
<feature type="active site" description="Proton donor" evidence="15">
    <location>
        <position position="3"/>
    </location>
</feature>
<dbReference type="GO" id="GO:0003684">
    <property type="term" value="F:damaged DNA binding"/>
    <property type="evidence" value="ECO:0007669"/>
    <property type="project" value="InterPro"/>
</dbReference>
<dbReference type="InterPro" id="IPR000214">
    <property type="entry name" value="Znf_DNA_glyclase/AP_lyase"/>
</dbReference>
<feature type="active site" description="Schiff-base intermediate with DNA" evidence="15">
    <location>
        <position position="2"/>
    </location>
</feature>
<dbReference type="PANTHER" id="PTHR22993:SF9">
    <property type="entry name" value="FORMAMIDOPYRIMIDINE-DNA GLYCOSYLASE"/>
    <property type="match status" value="1"/>
</dbReference>
<dbReference type="GO" id="GO:0006284">
    <property type="term" value="P:base-excision repair"/>
    <property type="evidence" value="ECO:0007669"/>
    <property type="project" value="InterPro"/>
</dbReference>
<dbReference type="HAMAP" id="MF_00103">
    <property type="entry name" value="Fapy_DNA_glycosyl"/>
    <property type="match status" value="1"/>
</dbReference>
<dbReference type="GO" id="GO:0034039">
    <property type="term" value="F:8-oxo-7,8-dihydroguanine DNA N-glycosylase activity"/>
    <property type="evidence" value="ECO:0007669"/>
    <property type="project" value="TreeGrafter"/>
</dbReference>
<feature type="domain" description="Formamidopyrimidine-DNA glycosylase catalytic" evidence="17">
    <location>
        <begin position="2"/>
        <end position="115"/>
    </location>
</feature>
<dbReference type="Proteomes" id="UP000620075">
    <property type="component" value="Unassembled WGS sequence"/>
</dbReference>
<dbReference type="Pfam" id="PF06831">
    <property type="entry name" value="H2TH"/>
    <property type="match status" value="1"/>
</dbReference>
<name>A0A934N830_9BACT</name>
<comment type="caution">
    <text evidence="18">The sequence shown here is derived from an EMBL/GenBank/DDBJ whole genome shotgun (WGS) entry which is preliminary data.</text>
</comment>
<reference evidence="18 19" key="1">
    <citation type="submission" date="2020-10" db="EMBL/GenBank/DDBJ databases">
        <title>Ca. Dormibacterota MAGs.</title>
        <authorList>
            <person name="Montgomery K."/>
        </authorList>
    </citation>
    <scope>NUCLEOTIDE SEQUENCE [LARGE SCALE GENOMIC DNA]</scope>
    <source>
        <strain evidence="18">SC8811_S16_3</strain>
    </source>
</reference>
<dbReference type="InterPro" id="IPR010979">
    <property type="entry name" value="Ribosomal_uS13-like_H2TH"/>
</dbReference>
<dbReference type="PANTHER" id="PTHR22993">
    <property type="entry name" value="FORMAMIDOPYRIMIDINE-DNA GLYCOSYLASE"/>
    <property type="match status" value="1"/>
</dbReference>
<dbReference type="EC" id="3.2.2.23" evidence="15"/>
<comment type="function">
    <text evidence="15">Involved in base excision repair of DNA damaged by oxidation or by mutagenic agents. Acts as DNA glycosylase that recognizes and removes damaged bases. Has a preference for oxidized purines, such as 7,8-dihydro-8-oxoguanine (8-oxoG). Has AP (apurinic/apyrimidinic) lyase activity and introduces nicks in the DNA strand. Cleaves the DNA backbone by beta-delta elimination to generate a single-strand break at the site of the removed base with both 3'- and 5'-phosphates.</text>
</comment>
<dbReference type="CDD" id="cd08966">
    <property type="entry name" value="EcFpg-like_N"/>
    <property type="match status" value="1"/>
</dbReference>
<keyword evidence="13 15" id="KW-0326">Glycosidase</keyword>
<dbReference type="PROSITE" id="PS51066">
    <property type="entry name" value="ZF_FPG_2"/>
    <property type="match status" value="1"/>
</dbReference>
<evidence type="ECO:0000256" key="15">
    <source>
        <dbReference type="HAMAP-Rule" id="MF_00103"/>
    </source>
</evidence>
<evidence type="ECO:0000256" key="4">
    <source>
        <dbReference type="ARBA" id="ARBA00022723"/>
    </source>
</evidence>
<evidence type="ECO:0000256" key="5">
    <source>
        <dbReference type="ARBA" id="ARBA00022763"/>
    </source>
</evidence>
<comment type="catalytic activity">
    <reaction evidence="14 15">
        <text>2'-deoxyribonucleotide-(2'-deoxyribose 5'-phosphate)-2'-deoxyribonucleotide-DNA = a 3'-end 2'-deoxyribonucleotide-(2,3-dehydro-2,3-deoxyribose 5'-phosphate)-DNA + a 5'-end 5'-phospho-2'-deoxyribonucleoside-DNA + H(+)</text>
        <dbReference type="Rhea" id="RHEA:66592"/>
        <dbReference type="Rhea" id="RHEA-COMP:13180"/>
        <dbReference type="Rhea" id="RHEA-COMP:16897"/>
        <dbReference type="Rhea" id="RHEA-COMP:17067"/>
        <dbReference type="ChEBI" id="CHEBI:15378"/>
        <dbReference type="ChEBI" id="CHEBI:136412"/>
        <dbReference type="ChEBI" id="CHEBI:157695"/>
        <dbReference type="ChEBI" id="CHEBI:167181"/>
        <dbReference type="EC" id="4.2.99.18"/>
    </reaction>
</comment>
<sequence>MPELPEVETIAADLRPHLIGRTFTACDLRFPAVVRYPEPEAFARGLPGQRIEALTRRGKYVLHHLSGGCLLVVHLGMTGEWRLAAAADPEPTHLHAVLALDDGRQLRWRDVRRFGRLLLGTEAELLAARKLPPLGPEPIDPEFTAADLHGRLRIRRAPIKLLLLDQSVLAGVGNIYADEALHRAGIRPDRPAGAIGRPRIARLRAALDVLLRQAIANRGSSVDSYRDAWGGLGAQQEQLRVYGRGGQPCLTCGRALTLTRLGGRSTVFCRRCQR</sequence>
<evidence type="ECO:0000256" key="6">
    <source>
        <dbReference type="ARBA" id="ARBA00022771"/>
    </source>
</evidence>
<dbReference type="Pfam" id="PF06827">
    <property type="entry name" value="zf-FPG_IleRS"/>
    <property type="match status" value="1"/>
</dbReference>
<dbReference type="SUPFAM" id="SSF57716">
    <property type="entry name" value="Glucocorticoid receptor-like (DNA-binding domain)"/>
    <property type="match status" value="1"/>
</dbReference>
<dbReference type="Gene3D" id="3.20.190.10">
    <property type="entry name" value="MutM-like, N-terminal"/>
    <property type="match status" value="1"/>
</dbReference>
<evidence type="ECO:0000256" key="3">
    <source>
        <dbReference type="ARBA" id="ARBA00011245"/>
    </source>
</evidence>
<feature type="binding site" evidence="15">
    <location>
        <position position="93"/>
    </location>
    <ligand>
        <name>DNA</name>
        <dbReference type="ChEBI" id="CHEBI:16991"/>
    </ligand>
</feature>
<keyword evidence="10 15" id="KW-0234">DNA repair</keyword>
<evidence type="ECO:0000256" key="8">
    <source>
        <dbReference type="ARBA" id="ARBA00022833"/>
    </source>
</evidence>
<evidence type="ECO:0000256" key="2">
    <source>
        <dbReference type="ARBA" id="ARBA00009409"/>
    </source>
</evidence>
<dbReference type="EC" id="4.2.99.18" evidence="15"/>
<dbReference type="InterPro" id="IPR015887">
    <property type="entry name" value="DNA_glyclase_Znf_dom_DNA_BS"/>
</dbReference>
<dbReference type="Gene3D" id="1.10.8.50">
    <property type="match status" value="1"/>
</dbReference>
<dbReference type="GO" id="GO:0008270">
    <property type="term" value="F:zinc ion binding"/>
    <property type="evidence" value="ECO:0007669"/>
    <property type="project" value="UniProtKB-UniRule"/>
</dbReference>
<comment type="similarity">
    <text evidence="2 15">Belongs to the FPG family.</text>
</comment>
<dbReference type="PROSITE" id="PS01242">
    <property type="entry name" value="ZF_FPG_1"/>
    <property type="match status" value="1"/>
</dbReference>
<evidence type="ECO:0000256" key="11">
    <source>
        <dbReference type="ARBA" id="ARBA00023239"/>
    </source>
</evidence>
<feature type="binding site" evidence="15">
    <location>
        <position position="112"/>
    </location>
    <ligand>
        <name>DNA</name>
        <dbReference type="ChEBI" id="CHEBI:16991"/>
    </ligand>
</feature>
<keyword evidence="7 15" id="KW-0378">Hydrolase</keyword>
<dbReference type="InterPro" id="IPR010663">
    <property type="entry name" value="Znf_FPG/IleRS"/>
</dbReference>
<comment type="catalytic activity">
    <reaction evidence="1 15">
        <text>Hydrolysis of DNA containing ring-opened 7-methylguanine residues, releasing 2,6-diamino-4-hydroxy-5-(N-methyl)formamidopyrimidine.</text>
        <dbReference type="EC" id="3.2.2.23"/>
    </reaction>
</comment>